<accession>A0A182P8R4</accession>
<keyword evidence="2" id="KW-1185">Reference proteome</keyword>
<organism evidence="1 2">
    <name type="scientific">Anopheles epiroticus</name>
    <dbReference type="NCBI Taxonomy" id="199890"/>
    <lineage>
        <taxon>Eukaryota</taxon>
        <taxon>Metazoa</taxon>
        <taxon>Ecdysozoa</taxon>
        <taxon>Arthropoda</taxon>
        <taxon>Hexapoda</taxon>
        <taxon>Insecta</taxon>
        <taxon>Pterygota</taxon>
        <taxon>Neoptera</taxon>
        <taxon>Endopterygota</taxon>
        <taxon>Diptera</taxon>
        <taxon>Nematocera</taxon>
        <taxon>Culicoidea</taxon>
        <taxon>Culicidae</taxon>
        <taxon>Anophelinae</taxon>
        <taxon>Anopheles</taxon>
    </lineage>
</organism>
<dbReference type="AlphaFoldDB" id="A0A182P8R4"/>
<dbReference type="EnsemblMetazoa" id="AEPI003318-RA">
    <property type="protein sequence ID" value="AEPI003318-PA"/>
    <property type="gene ID" value="AEPI003318"/>
</dbReference>
<sequence length="201" mass="23247">MFEKEPKLRAQSPEEIERVMHDLLPPAALRRYVNDFATMSEEHVLDKLQNSPEFVQCASWSETLDSVGFRETCNNELPLALRIIAYTEKFPKPDNANGVDFQLLYLNLANMMMGQPVRAMNQNTQNVLKKVYEETMMKSSKADHKEEIAMLHETLKTMRNPVQSNENARIADDLRRFLADPNINPFRLPIDQLCSNTPYDK</sequence>
<evidence type="ECO:0000313" key="1">
    <source>
        <dbReference type="EnsemblMetazoa" id="AEPI003318-PA"/>
    </source>
</evidence>
<evidence type="ECO:0000313" key="2">
    <source>
        <dbReference type="Proteomes" id="UP000075885"/>
    </source>
</evidence>
<dbReference type="VEuPathDB" id="VectorBase:AEPI003318"/>
<proteinExistence type="predicted"/>
<name>A0A182P8R4_9DIPT</name>
<dbReference type="Proteomes" id="UP000075885">
    <property type="component" value="Unassembled WGS sequence"/>
</dbReference>
<protein>
    <submittedName>
        <fullName evidence="1">Uncharacterized protein</fullName>
    </submittedName>
</protein>
<reference evidence="1" key="2">
    <citation type="submission" date="2020-05" db="UniProtKB">
        <authorList>
            <consortium name="EnsemblMetazoa"/>
        </authorList>
    </citation>
    <scope>IDENTIFICATION</scope>
    <source>
        <strain evidence="1">Epiroticus2</strain>
    </source>
</reference>
<reference evidence="2" key="1">
    <citation type="submission" date="2013-03" db="EMBL/GenBank/DDBJ databases">
        <title>The Genome Sequence of Anopheles epiroticus epiroticus2.</title>
        <authorList>
            <consortium name="The Broad Institute Genomics Platform"/>
            <person name="Neafsey D.E."/>
            <person name="Howell P."/>
            <person name="Walker B."/>
            <person name="Young S.K."/>
            <person name="Zeng Q."/>
            <person name="Gargeya S."/>
            <person name="Fitzgerald M."/>
            <person name="Haas B."/>
            <person name="Abouelleil A."/>
            <person name="Allen A.W."/>
            <person name="Alvarado L."/>
            <person name="Arachchi H.M."/>
            <person name="Berlin A.M."/>
            <person name="Chapman S.B."/>
            <person name="Gainer-Dewar J."/>
            <person name="Goldberg J."/>
            <person name="Griggs A."/>
            <person name="Gujja S."/>
            <person name="Hansen M."/>
            <person name="Howarth C."/>
            <person name="Imamovic A."/>
            <person name="Ireland A."/>
            <person name="Larimer J."/>
            <person name="McCowan C."/>
            <person name="Murphy C."/>
            <person name="Pearson M."/>
            <person name="Poon T.W."/>
            <person name="Priest M."/>
            <person name="Roberts A."/>
            <person name="Saif S."/>
            <person name="Shea T."/>
            <person name="Sisk P."/>
            <person name="Sykes S."/>
            <person name="Wortman J."/>
            <person name="Nusbaum C."/>
            <person name="Birren B."/>
        </authorList>
    </citation>
    <scope>NUCLEOTIDE SEQUENCE [LARGE SCALE GENOMIC DNA]</scope>
    <source>
        <strain evidence="2">Epiroticus2</strain>
    </source>
</reference>